<dbReference type="InterPro" id="IPR046341">
    <property type="entry name" value="SET_dom_sf"/>
</dbReference>
<dbReference type="OrthoDB" id="5945798at2759"/>
<dbReference type="CDD" id="cd20071">
    <property type="entry name" value="SET_SMYD"/>
    <property type="match status" value="1"/>
</dbReference>
<dbReference type="EMBL" id="LJIJ01000207">
    <property type="protein sequence ID" value="ODN00429.1"/>
    <property type="molecule type" value="Genomic_DNA"/>
</dbReference>
<reference evidence="2 3" key="1">
    <citation type="journal article" date="2016" name="Genome Biol. Evol.">
        <title>Gene Family Evolution Reflects Adaptation to Soil Environmental Stressors in the Genome of the Collembolan Orchesella cincta.</title>
        <authorList>
            <person name="Faddeeva-Vakhrusheva A."/>
            <person name="Derks M.F."/>
            <person name="Anvar S.Y."/>
            <person name="Agamennone V."/>
            <person name="Suring W."/>
            <person name="Smit S."/>
            <person name="van Straalen N.M."/>
            <person name="Roelofs D."/>
        </authorList>
    </citation>
    <scope>NUCLEOTIDE SEQUENCE [LARGE SCALE GENOMIC DNA]</scope>
    <source>
        <tissue evidence="2">Mixed pool</tissue>
    </source>
</reference>
<evidence type="ECO:0000313" key="3">
    <source>
        <dbReference type="Proteomes" id="UP000094527"/>
    </source>
</evidence>
<proteinExistence type="predicted"/>
<name>A0A1D2N578_ORCCI</name>
<dbReference type="STRING" id="48709.A0A1D2N578"/>
<accession>A0A1D2N578</accession>
<dbReference type="PANTHER" id="PTHR46455">
    <property type="entry name" value="SET AND MYND DOMAIN CONTAINING, ARTHROPOD-SPECIFIC, MEMBER 4, ISOFORM A"/>
    <property type="match status" value="1"/>
</dbReference>
<feature type="compositionally biased region" description="Polar residues" evidence="1">
    <location>
        <begin position="188"/>
        <end position="202"/>
    </location>
</feature>
<keyword evidence="3" id="KW-1185">Reference proteome</keyword>
<feature type="region of interest" description="Disordered" evidence="1">
    <location>
        <begin position="177"/>
        <end position="206"/>
    </location>
</feature>
<gene>
    <name evidence="2" type="ORF">Ocin01_06264</name>
</gene>
<dbReference type="InterPro" id="IPR053010">
    <property type="entry name" value="SET_SmydA-8"/>
</dbReference>
<dbReference type="Gene3D" id="2.170.270.10">
    <property type="entry name" value="SET domain"/>
    <property type="match status" value="1"/>
</dbReference>
<evidence type="ECO:0000313" key="2">
    <source>
        <dbReference type="EMBL" id="ODN00429.1"/>
    </source>
</evidence>
<dbReference type="SUPFAM" id="SSF82199">
    <property type="entry name" value="SET domain"/>
    <property type="match status" value="1"/>
</dbReference>
<organism evidence="2 3">
    <name type="scientific">Orchesella cincta</name>
    <name type="common">Springtail</name>
    <name type="synonym">Podura cincta</name>
    <dbReference type="NCBI Taxonomy" id="48709"/>
    <lineage>
        <taxon>Eukaryota</taxon>
        <taxon>Metazoa</taxon>
        <taxon>Ecdysozoa</taxon>
        <taxon>Arthropoda</taxon>
        <taxon>Hexapoda</taxon>
        <taxon>Collembola</taxon>
        <taxon>Entomobryomorpha</taxon>
        <taxon>Entomobryoidea</taxon>
        <taxon>Orchesellidae</taxon>
        <taxon>Orchesellinae</taxon>
        <taxon>Orchesella</taxon>
    </lineage>
</organism>
<protein>
    <submittedName>
        <fullName evidence="2">Protein msta, isoform B</fullName>
    </submittedName>
</protein>
<sequence length="400" mass="45601">MRCKGKTTSVYHMASMLTSNCIPNASWVIQDTLDFYLRASAPIKTGERITISFVDPLLGTWDRRKQLWQEKYLSCTCSRCSDPTELSTFFSAIKCPGEGKTGGESIGVNCECEGYLLPTDPLAAVTYSWNEEGGENDDHPPQEKLCEERMAEWKCNVCLMRQPWGFIQNSLQKLKTQRDDDICPGNDGASSNTNADKPQANNREGWRDHKNYSRLQLLQTRVDQITRLVGSVAHMNHYLILKMENEILTSISQLLEEGQVPLEDMEKWAVRMVELCKKGLKVVNVLCPGLSKARGRLLYYLQQGLMINLLFKTSRAMRITHSDSEECSPPKDSPSHEELTKKFQELLLARKEILEIFAIERGNSAESGMLRAVQHDSIEMRVLKNHFKCHQNISSWNFKL</sequence>
<comment type="caution">
    <text evidence="2">The sequence shown here is derived from an EMBL/GenBank/DDBJ whole genome shotgun (WGS) entry which is preliminary data.</text>
</comment>
<dbReference type="AlphaFoldDB" id="A0A1D2N578"/>
<dbReference type="PANTHER" id="PTHR46455:SF5">
    <property type="entry name" value="SET AND MYND DOMAIN CONTAINING, ARTHROPOD-SPECIFIC, MEMBER 4, ISOFORM A"/>
    <property type="match status" value="1"/>
</dbReference>
<evidence type="ECO:0000256" key="1">
    <source>
        <dbReference type="SAM" id="MobiDB-lite"/>
    </source>
</evidence>
<dbReference type="Proteomes" id="UP000094527">
    <property type="component" value="Unassembled WGS sequence"/>
</dbReference>